<dbReference type="EMBL" id="JACIEJ010000009">
    <property type="protein sequence ID" value="MBB3987311.1"/>
    <property type="molecule type" value="Genomic_DNA"/>
</dbReference>
<keyword evidence="1" id="KW-0813">Transport</keyword>
<keyword evidence="3" id="KW-0282">Flagellum</keyword>
<organism evidence="3 4">
    <name type="scientific">Sagittula marina</name>
    <dbReference type="NCBI Taxonomy" id="943940"/>
    <lineage>
        <taxon>Bacteria</taxon>
        <taxon>Pseudomonadati</taxon>
        <taxon>Pseudomonadota</taxon>
        <taxon>Alphaproteobacteria</taxon>
        <taxon>Rhodobacterales</taxon>
        <taxon>Roseobacteraceae</taxon>
        <taxon>Sagittula</taxon>
    </lineage>
</organism>
<dbReference type="Proteomes" id="UP000541426">
    <property type="component" value="Unassembled WGS sequence"/>
</dbReference>
<keyword evidence="2" id="KW-0653">Protein transport</keyword>
<evidence type="ECO:0000313" key="3">
    <source>
        <dbReference type="EMBL" id="MBB3987311.1"/>
    </source>
</evidence>
<protein>
    <submittedName>
        <fullName evidence="3">Flagellar assembly protein FliH</fullName>
    </submittedName>
</protein>
<dbReference type="PANTHER" id="PTHR34982:SF1">
    <property type="entry name" value="FLAGELLAR ASSEMBLY PROTEIN FLIH"/>
    <property type="match status" value="1"/>
</dbReference>
<accession>A0A7W6DTA1</accession>
<name>A0A7W6DTA1_9RHOB</name>
<reference evidence="3 4" key="1">
    <citation type="submission" date="2020-08" db="EMBL/GenBank/DDBJ databases">
        <title>Genomic Encyclopedia of Type Strains, Phase IV (KMG-IV): sequencing the most valuable type-strain genomes for metagenomic binning, comparative biology and taxonomic classification.</title>
        <authorList>
            <person name="Goeker M."/>
        </authorList>
    </citation>
    <scope>NUCLEOTIDE SEQUENCE [LARGE SCALE GENOMIC DNA]</scope>
    <source>
        <strain evidence="3 4">DSM 102235</strain>
    </source>
</reference>
<sequence length="224" mass="24229">MSYIFERNFDAKQEATQRGEEPVIGAIFTRAELDEAVARAHREGLEAGLAQGQAETLQATQTSASQRQLSALEAVAPALTELIAGADSHRAALEAQMVGFVLDVFERLAPDVSAHLAPKQAEREARNAIRMALGSAVLRIWFAPDALDTSGEEVRKAARLAGLGGRLDIKADPELGTGDVRAEWDHGVMTYSFRDICARVLSSLGRTQEDIARSLGQDTQESRT</sequence>
<comment type="caution">
    <text evidence="3">The sequence shown here is derived from an EMBL/GenBank/DDBJ whole genome shotgun (WGS) entry which is preliminary data.</text>
</comment>
<keyword evidence="4" id="KW-1185">Reference proteome</keyword>
<dbReference type="PANTHER" id="PTHR34982">
    <property type="entry name" value="YOP PROTEINS TRANSLOCATION PROTEIN L"/>
    <property type="match status" value="1"/>
</dbReference>
<proteinExistence type="predicted"/>
<gene>
    <name evidence="3" type="ORF">GGQ68_003657</name>
</gene>
<dbReference type="AlphaFoldDB" id="A0A7W6DTA1"/>
<dbReference type="GO" id="GO:0005829">
    <property type="term" value="C:cytosol"/>
    <property type="evidence" value="ECO:0007669"/>
    <property type="project" value="TreeGrafter"/>
</dbReference>
<dbReference type="RefSeq" id="WP_183968352.1">
    <property type="nucleotide sequence ID" value="NZ_BAABBZ010000058.1"/>
</dbReference>
<evidence type="ECO:0000256" key="1">
    <source>
        <dbReference type="ARBA" id="ARBA00022448"/>
    </source>
</evidence>
<evidence type="ECO:0000256" key="2">
    <source>
        <dbReference type="ARBA" id="ARBA00022927"/>
    </source>
</evidence>
<dbReference type="GO" id="GO:0015031">
    <property type="term" value="P:protein transport"/>
    <property type="evidence" value="ECO:0007669"/>
    <property type="project" value="UniProtKB-KW"/>
</dbReference>
<keyword evidence="3" id="KW-0969">Cilium</keyword>
<keyword evidence="3" id="KW-0966">Cell projection</keyword>
<dbReference type="InterPro" id="IPR051472">
    <property type="entry name" value="T3SS_Stator/FliH"/>
</dbReference>
<evidence type="ECO:0000313" key="4">
    <source>
        <dbReference type="Proteomes" id="UP000541426"/>
    </source>
</evidence>